<dbReference type="AlphaFoldDB" id="F4R9N2"/>
<keyword evidence="6" id="KW-1185">Reference proteome</keyword>
<dbReference type="EMBL" id="GL883093">
    <property type="protein sequence ID" value="EGG11009.1"/>
    <property type="molecule type" value="Genomic_DNA"/>
</dbReference>
<dbReference type="PANTHER" id="PTHR23236:SF11">
    <property type="entry name" value="EUKARYOTIC TRANSLATION INITIATION FACTOR 4H"/>
    <property type="match status" value="1"/>
</dbReference>
<dbReference type="RefSeq" id="XP_007405611.1">
    <property type="nucleotide sequence ID" value="XM_007405549.1"/>
</dbReference>
<dbReference type="OrthoDB" id="439808at2759"/>
<feature type="domain" description="RRM" evidence="4">
    <location>
        <begin position="93"/>
        <end position="175"/>
    </location>
</feature>
<dbReference type="FunCoup" id="F4R9N2">
    <property type="interactions" value="325"/>
</dbReference>
<feature type="compositionally biased region" description="Basic and acidic residues" evidence="3">
    <location>
        <begin position="340"/>
        <end position="351"/>
    </location>
</feature>
<feature type="compositionally biased region" description="Basic and acidic residues" evidence="3">
    <location>
        <begin position="41"/>
        <end position="50"/>
    </location>
</feature>
<feature type="region of interest" description="Disordered" evidence="3">
    <location>
        <begin position="1"/>
        <end position="85"/>
    </location>
</feature>
<dbReference type="GeneID" id="18925583"/>
<feature type="compositionally biased region" description="Basic residues" evidence="3">
    <location>
        <begin position="64"/>
        <end position="73"/>
    </location>
</feature>
<dbReference type="HOGENOM" id="CLU_027451_2_2_1"/>
<dbReference type="SUPFAM" id="SSF54928">
    <property type="entry name" value="RNA-binding domain, RBD"/>
    <property type="match status" value="2"/>
</dbReference>
<protein>
    <recommendedName>
        <fullName evidence="4">RRM domain-containing protein</fullName>
    </recommendedName>
</protein>
<dbReference type="Pfam" id="PF00076">
    <property type="entry name" value="RRM_1"/>
    <property type="match status" value="1"/>
</dbReference>
<evidence type="ECO:0000313" key="5">
    <source>
        <dbReference type="EMBL" id="EGG11009.1"/>
    </source>
</evidence>
<dbReference type="Gene3D" id="3.30.70.330">
    <property type="match status" value="2"/>
</dbReference>
<dbReference type="InParanoid" id="F4R9N2"/>
<dbReference type="VEuPathDB" id="FungiDB:MELLADRAFT_115371"/>
<name>F4R9N2_MELLP</name>
<evidence type="ECO:0000256" key="2">
    <source>
        <dbReference type="PROSITE-ProRule" id="PRU00176"/>
    </source>
</evidence>
<proteinExistence type="predicted"/>
<dbReference type="Proteomes" id="UP000001072">
    <property type="component" value="Unassembled WGS sequence"/>
</dbReference>
<dbReference type="SMART" id="SM00360">
    <property type="entry name" value="RRM"/>
    <property type="match status" value="2"/>
</dbReference>
<evidence type="ECO:0000313" key="6">
    <source>
        <dbReference type="Proteomes" id="UP000001072"/>
    </source>
</evidence>
<dbReference type="PANTHER" id="PTHR23236">
    <property type="entry name" value="EUKARYOTIC TRANSLATION INITIATION FACTOR 4B/4H"/>
    <property type="match status" value="1"/>
</dbReference>
<feature type="compositionally biased region" description="Low complexity" evidence="3">
    <location>
        <begin position="324"/>
        <end position="337"/>
    </location>
</feature>
<dbReference type="InterPro" id="IPR012677">
    <property type="entry name" value="Nucleotide-bd_a/b_plait_sf"/>
</dbReference>
<dbReference type="KEGG" id="mlr:MELLADRAFT_115371"/>
<evidence type="ECO:0000256" key="3">
    <source>
        <dbReference type="SAM" id="MobiDB-lite"/>
    </source>
</evidence>
<dbReference type="PROSITE" id="PS50102">
    <property type="entry name" value="RRM"/>
    <property type="match status" value="2"/>
</dbReference>
<sequence>MSQSSSSDQESDHQQSEIYNHHQKRPLDSDYQSSEESDSESESKSEKESKSEEEEEEIQVLSHKERRKRKKLCTKQALNPIPNPAPKATKGEYGIWVGNLLFTTTQSDLETFFSSCGRITRFNFPTKPHTPIKPNQRNPGYAYIDFESEEGMKKALQKTESLLGGRKLLIKRSNDYCGRPKKGIEHDGVKDGGIGWGEKGPVKGLDRMAKPAVACLFLGNLSFESTSESIMKHFKSNHQTSTSNQAQADDPAIRQIRLGTFEDSGKCKGFGFLDFRDTHSATQALMNKKNHRYLGRQIKVEYASEEAARRGGGSHASLNRNKSKSQSNHSNSNSNSKQTQRKEFKPRVDQSRIDQLKDVEKLEKIENMERIEKVEKIDPQQVQEVRTKKSFQGRLTPGAALANAQRAPTGIIRNPEKVGKKIVF</sequence>
<accession>F4R9N2</accession>
<dbReference type="InterPro" id="IPR035979">
    <property type="entry name" value="RBD_domain_sf"/>
</dbReference>
<reference evidence="6" key="1">
    <citation type="journal article" date="2011" name="Proc. Natl. Acad. Sci. U.S.A.">
        <title>Obligate biotrophy features unraveled by the genomic analysis of rust fungi.</title>
        <authorList>
            <person name="Duplessis S."/>
            <person name="Cuomo C.A."/>
            <person name="Lin Y.-C."/>
            <person name="Aerts A."/>
            <person name="Tisserant E."/>
            <person name="Veneault-Fourrey C."/>
            <person name="Joly D.L."/>
            <person name="Hacquard S."/>
            <person name="Amselem J."/>
            <person name="Cantarel B.L."/>
            <person name="Chiu R."/>
            <person name="Coutinho P.M."/>
            <person name="Feau N."/>
            <person name="Field M."/>
            <person name="Frey P."/>
            <person name="Gelhaye E."/>
            <person name="Goldberg J."/>
            <person name="Grabherr M.G."/>
            <person name="Kodira C.D."/>
            <person name="Kohler A."/>
            <person name="Kuees U."/>
            <person name="Lindquist E.A."/>
            <person name="Lucas S.M."/>
            <person name="Mago R."/>
            <person name="Mauceli E."/>
            <person name="Morin E."/>
            <person name="Murat C."/>
            <person name="Pangilinan J.L."/>
            <person name="Park R."/>
            <person name="Pearson M."/>
            <person name="Quesneville H."/>
            <person name="Rouhier N."/>
            <person name="Sakthikumar S."/>
            <person name="Salamov A.A."/>
            <person name="Schmutz J."/>
            <person name="Selles B."/>
            <person name="Shapiro H."/>
            <person name="Tanguay P."/>
            <person name="Tuskan G.A."/>
            <person name="Henrissat B."/>
            <person name="Van de Peer Y."/>
            <person name="Rouze P."/>
            <person name="Ellis J.G."/>
            <person name="Dodds P.N."/>
            <person name="Schein J.E."/>
            <person name="Zhong S."/>
            <person name="Hamelin R.C."/>
            <person name="Grigoriev I.V."/>
            <person name="Szabo L.J."/>
            <person name="Martin F."/>
        </authorList>
    </citation>
    <scope>NUCLEOTIDE SEQUENCE [LARGE SCALE GENOMIC DNA]</scope>
    <source>
        <strain evidence="6">98AG31 / pathotype 3-4-7</strain>
    </source>
</reference>
<gene>
    <name evidence="5" type="ORF">MELLADRAFT_115371</name>
</gene>
<evidence type="ECO:0000259" key="4">
    <source>
        <dbReference type="PROSITE" id="PS50102"/>
    </source>
</evidence>
<feature type="domain" description="RRM" evidence="4">
    <location>
        <begin position="214"/>
        <end position="305"/>
    </location>
</feature>
<dbReference type="STRING" id="747676.F4R9N2"/>
<dbReference type="InterPro" id="IPR000504">
    <property type="entry name" value="RRM_dom"/>
</dbReference>
<dbReference type="GO" id="GO:0003723">
    <property type="term" value="F:RNA binding"/>
    <property type="evidence" value="ECO:0007669"/>
    <property type="project" value="UniProtKB-UniRule"/>
</dbReference>
<evidence type="ECO:0000256" key="1">
    <source>
        <dbReference type="ARBA" id="ARBA00022884"/>
    </source>
</evidence>
<organism evidence="6">
    <name type="scientific">Melampsora larici-populina (strain 98AG31 / pathotype 3-4-7)</name>
    <name type="common">Poplar leaf rust fungus</name>
    <dbReference type="NCBI Taxonomy" id="747676"/>
    <lineage>
        <taxon>Eukaryota</taxon>
        <taxon>Fungi</taxon>
        <taxon>Dikarya</taxon>
        <taxon>Basidiomycota</taxon>
        <taxon>Pucciniomycotina</taxon>
        <taxon>Pucciniomycetes</taxon>
        <taxon>Pucciniales</taxon>
        <taxon>Melampsoraceae</taxon>
        <taxon>Melampsora</taxon>
    </lineage>
</organism>
<keyword evidence="1 2" id="KW-0694">RNA-binding</keyword>
<dbReference type="eggNOG" id="KOG4210">
    <property type="taxonomic scope" value="Eukaryota"/>
</dbReference>
<feature type="region of interest" description="Disordered" evidence="3">
    <location>
        <begin position="305"/>
        <end position="351"/>
    </location>
</feature>